<feature type="compositionally biased region" description="Polar residues" evidence="1">
    <location>
        <begin position="188"/>
        <end position="198"/>
    </location>
</feature>
<feature type="compositionally biased region" description="Acidic residues" evidence="1">
    <location>
        <begin position="225"/>
        <end position="238"/>
    </location>
</feature>
<reference evidence="3 4" key="1">
    <citation type="submission" date="2024-09" db="EMBL/GenBank/DDBJ databases">
        <title>Itraconazole resistance in Madurella fahalii resulting from another homologue of gene encoding cytochrome P450 14-alpha sterol demethylase (CYP51).</title>
        <authorList>
            <person name="Yoshioka I."/>
            <person name="Fahal A.H."/>
            <person name="Kaneko S."/>
            <person name="Yaguchi T."/>
        </authorList>
    </citation>
    <scope>NUCLEOTIDE SEQUENCE [LARGE SCALE GENOMIC DNA]</scope>
    <source>
        <strain evidence="3 4">IFM 68171</strain>
    </source>
</reference>
<feature type="region of interest" description="Disordered" evidence="1">
    <location>
        <begin position="188"/>
        <end position="249"/>
    </location>
</feature>
<feature type="transmembrane region" description="Helical" evidence="2">
    <location>
        <begin position="277"/>
        <end position="299"/>
    </location>
</feature>
<evidence type="ECO:0000256" key="1">
    <source>
        <dbReference type="SAM" id="MobiDB-lite"/>
    </source>
</evidence>
<dbReference type="EMBL" id="BAAFSV010000001">
    <property type="protein sequence ID" value="GAB1309879.1"/>
    <property type="molecule type" value="Genomic_DNA"/>
</dbReference>
<name>A0ABQ0FWL3_9PEZI</name>
<evidence type="ECO:0000313" key="3">
    <source>
        <dbReference type="EMBL" id="GAB1309879.1"/>
    </source>
</evidence>
<dbReference type="RefSeq" id="XP_070911612.1">
    <property type="nucleotide sequence ID" value="XM_071055511.1"/>
</dbReference>
<dbReference type="GeneID" id="98170834"/>
<organism evidence="3 4">
    <name type="scientific">Madurella fahalii</name>
    <dbReference type="NCBI Taxonomy" id="1157608"/>
    <lineage>
        <taxon>Eukaryota</taxon>
        <taxon>Fungi</taxon>
        <taxon>Dikarya</taxon>
        <taxon>Ascomycota</taxon>
        <taxon>Pezizomycotina</taxon>
        <taxon>Sordariomycetes</taxon>
        <taxon>Sordariomycetidae</taxon>
        <taxon>Sordariales</taxon>
        <taxon>Sordariales incertae sedis</taxon>
        <taxon>Madurella</taxon>
    </lineage>
</organism>
<sequence length="370" mass="38676">MSALTGQAPINLGPLTTTFTPPPECTVAVGADRGFLGIGAGPSDVAWLGQSCSRGKPSDATTCWPPTSRGAEEGSRPLQGWGFYSPGIHCPAGYATACSATGGGRSGWPVQFQLRDGETAVGCCPSGYGCANIDGQTCTMIATSTAVPTVTCDGTRSGDFAFLTVPDEEASITALSLFAPMIQVNWQSSDRPESTSGGRSARPTRANTDDPPLTSTGTQTIDIGEGSDSDTLVIDDDPQTTATGTLDLVGGAATATGSLDQKEETSDGEGLSSGARVGLAVAGSSIVVVILVCAMFYCWRRRKNQQEEQEMDRLYGLKHASGLPSDPTTSQDIPGWYRGQRLMTPTHDPFQNPPREPQMPASPYYRGYGP</sequence>
<keyword evidence="2" id="KW-1133">Transmembrane helix</keyword>
<keyword evidence="4" id="KW-1185">Reference proteome</keyword>
<keyword evidence="2" id="KW-0472">Membrane</keyword>
<evidence type="ECO:0000256" key="2">
    <source>
        <dbReference type="SAM" id="Phobius"/>
    </source>
</evidence>
<evidence type="ECO:0000313" key="4">
    <source>
        <dbReference type="Proteomes" id="UP001628179"/>
    </source>
</evidence>
<dbReference type="Proteomes" id="UP001628179">
    <property type="component" value="Unassembled WGS sequence"/>
</dbReference>
<gene>
    <name evidence="3" type="ORF">MFIFM68171_00089</name>
</gene>
<comment type="caution">
    <text evidence="3">The sequence shown here is derived from an EMBL/GenBank/DDBJ whole genome shotgun (WGS) entry which is preliminary data.</text>
</comment>
<keyword evidence="2" id="KW-0812">Transmembrane</keyword>
<accession>A0ABQ0FWL3</accession>
<protein>
    <submittedName>
        <fullName evidence="3">Proline-rich receptor-like protein kinase PERK2</fullName>
    </submittedName>
</protein>
<feature type="region of interest" description="Disordered" evidence="1">
    <location>
        <begin position="319"/>
        <end position="370"/>
    </location>
</feature>
<proteinExistence type="predicted"/>